<organism evidence="2 3">
    <name type="scientific">Kluyveromyces marxianus</name>
    <name type="common">Yeast</name>
    <name type="synonym">Candida kefyr</name>
    <dbReference type="NCBI Taxonomy" id="4911"/>
    <lineage>
        <taxon>Eukaryota</taxon>
        <taxon>Fungi</taxon>
        <taxon>Dikarya</taxon>
        <taxon>Ascomycota</taxon>
        <taxon>Saccharomycotina</taxon>
        <taxon>Saccharomycetes</taxon>
        <taxon>Saccharomycetales</taxon>
        <taxon>Saccharomycetaceae</taxon>
        <taxon>Kluyveromyces</taxon>
    </lineage>
</organism>
<dbReference type="EMBL" id="CP015054">
    <property type="protein sequence ID" value="QGN13633.1"/>
    <property type="molecule type" value="Genomic_DNA"/>
</dbReference>
<keyword evidence="3" id="KW-1185">Reference proteome</keyword>
<evidence type="ECO:0000313" key="2">
    <source>
        <dbReference type="EMBL" id="QGN13633.1"/>
    </source>
</evidence>
<evidence type="ECO:0000256" key="1">
    <source>
        <dbReference type="SAM" id="MobiDB-lite"/>
    </source>
</evidence>
<sequence length="149" mass="17456">MNGTTKQRSSRQLYIYSRMEIVERFKNNLIQSFDIDLKHAIRLVLIVGGYYFIRQIAQRELAKRQLKSQLEQKDAELHAQHEGELNSANDLALDEESTADTTSFGWGKKTRQRVKKQEKLLEAEFKRLQENAAEIDEEEDKDIEDLLID</sequence>
<accession>A0ABX6ERB9</accession>
<feature type="compositionally biased region" description="Basic and acidic residues" evidence="1">
    <location>
        <begin position="72"/>
        <end position="84"/>
    </location>
</feature>
<feature type="region of interest" description="Disordered" evidence="1">
    <location>
        <begin position="72"/>
        <end position="112"/>
    </location>
</feature>
<dbReference type="Pfam" id="PF07543">
    <property type="entry name" value="PGA2"/>
    <property type="match status" value="1"/>
</dbReference>
<dbReference type="PANTHER" id="PTHR28199:SF1">
    <property type="entry name" value="PROCESSING OF GAS1 AND ALP PROTEIN 2"/>
    <property type="match status" value="1"/>
</dbReference>
<dbReference type="InterPro" id="IPR011431">
    <property type="entry name" value="Trafficking_Pga2"/>
</dbReference>
<evidence type="ECO:0000313" key="3">
    <source>
        <dbReference type="Proteomes" id="UP000422736"/>
    </source>
</evidence>
<dbReference type="Proteomes" id="UP000422736">
    <property type="component" value="Chromosome 1"/>
</dbReference>
<gene>
    <name evidence="2" type="primary">PGA2</name>
    <name evidence="2" type="ORF">FIM1_275</name>
</gene>
<protein>
    <submittedName>
        <fullName evidence="2">PGA2 super family</fullName>
    </submittedName>
</protein>
<reference evidence="2 3" key="1">
    <citation type="submission" date="2016-03" db="EMBL/GenBank/DDBJ databases">
        <title>How can Kluyveromyces marxianus grow so fast - potential evolutionary course in Saccharomyces Complex revealed by comparative genomics.</title>
        <authorList>
            <person name="Mo W."/>
            <person name="Lu W."/>
            <person name="Yang X."/>
            <person name="Qi J."/>
            <person name="Lv H."/>
        </authorList>
    </citation>
    <scope>NUCLEOTIDE SEQUENCE [LARGE SCALE GENOMIC DNA]</scope>
    <source>
        <strain evidence="2 3">FIM1</strain>
    </source>
</reference>
<proteinExistence type="predicted"/>
<dbReference type="PANTHER" id="PTHR28199">
    <property type="entry name" value="PROCESSING OF GAS1 AND ALP PROTEIN 2"/>
    <property type="match status" value="1"/>
</dbReference>
<dbReference type="PIRSF" id="PIRSF022909">
    <property type="entry name" value="UCP022909"/>
    <property type="match status" value="1"/>
</dbReference>
<name>A0ABX6ERB9_KLUMA</name>